<dbReference type="AlphaFoldDB" id="A0A0F4PP77"/>
<dbReference type="Proteomes" id="UP000305874">
    <property type="component" value="Unassembled WGS sequence"/>
</dbReference>
<dbReference type="EMBL" id="JXXZ01000013">
    <property type="protein sequence ID" value="KJY97222.1"/>
    <property type="molecule type" value="Genomic_DNA"/>
</dbReference>
<gene>
    <name evidence="2" type="ORF">CWC05_06395</name>
    <name evidence="1" type="ORF">TW72_15550</name>
</gene>
<dbReference type="PATRIC" id="fig|151081.8.peg.790"/>
<evidence type="ECO:0000313" key="4">
    <source>
        <dbReference type="Proteomes" id="UP000305874"/>
    </source>
</evidence>
<dbReference type="RefSeq" id="WP_045978584.1">
    <property type="nucleotide sequence ID" value="NZ_JXXY01000003.1"/>
</dbReference>
<organism evidence="1 3">
    <name type="scientific">Pseudoalteromonas ruthenica</name>
    <dbReference type="NCBI Taxonomy" id="151081"/>
    <lineage>
        <taxon>Bacteria</taxon>
        <taxon>Pseudomonadati</taxon>
        <taxon>Pseudomonadota</taxon>
        <taxon>Gammaproteobacteria</taxon>
        <taxon>Alteromonadales</taxon>
        <taxon>Pseudoalteromonadaceae</taxon>
        <taxon>Pseudoalteromonas</taxon>
    </lineage>
</organism>
<name>A0A0F4PP77_9GAMM</name>
<reference evidence="4" key="3">
    <citation type="submission" date="2019-06" db="EMBL/GenBank/DDBJ databases">
        <title>Co-occurence of chitin degradation, pigmentation and bioactivity in marine Pseudoalteromonas.</title>
        <authorList>
            <person name="Sonnenschein E.C."/>
            <person name="Bech P.K."/>
        </authorList>
    </citation>
    <scope>NUCLEOTIDE SEQUENCE [LARGE SCALE GENOMIC DNA]</scope>
    <source>
        <strain evidence="4">S2897</strain>
    </source>
</reference>
<reference evidence="2 4" key="2">
    <citation type="submission" date="2017-12" db="EMBL/GenBank/DDBJ databases">
        <authorList>
            <person name="Paulsen S."/>
            <person name="Gram L.K."/>
        </authorList>
    </citation>
    <scope>NUCLEOTIDE SEQUENCE [LARGE SCALE GENOMIC DNA]</scope>
    <source>
        <strain evidence="2 4">S2897</strain>
    </source>
</reference>
<sequence>MDKVERIRDDIASLQDAIVNDSLSDALELQQRIDEQLRSLNANEVSANESELAAMFEQLGSIMAQAESKRTNVKRDLSNFTANQSKLRAYDIPR</sequence>
<reference evidence="1 3" key="1">
    <citation type="journal article" date="2015" name="BMC Genomics">
        <title>Genome mining reveals unlocked bioactive potential of marine Gram-negative bacteria.</title>
        <authorList>
            <person name="Machado H."/>
            <person name="Sonnenschein E.C."/>
            <person name="Melchiorsen J."/>
            <person name="Gram L."/>
        </authorList>
    </citation>
    <scope>NUCLEOTIDE SEQUENCE [LARGE SCALE GENOMIC DNA]</scope>
    <source>
        <strain evidence="1 3">S3137</strain>
    </source>
</reference>
<comment type="caution">
    <text evidence="1">The sequence shown here is derived from an EMBL/GenBank/DDBJ whole genome shotgun (WGS) entry which is preliminary data.</text>
</comment>
<dbReference type="GeneID" id="58229915"/>
<reference evidence="2" key="4">
    <citation type="submission" date="2019-09" db="EMBL/GenBank/DDBJ databases">
        <title>Co-occurence of chitin degradation, pigmentation and bioactivity in marine Pseudoalteromonas.</title>
        <authorList>
            <person name="Sonnenschein E.C."/>
            <person name="Bech P.K."/>
        </authorList>
    </citation>
    <scope>NUCLEOTIDE SEQUENCE</scope>
    <source>
        <strain evidence="2">S2897</strain>
    </source>
</reference>
<accession>A0A0F4PP77</accession>
<dbReference type="STRING" id="151081.TW72_15550"/>
<keyword evidence="3" id="KW-1185">Reference proteome</keyword>
<dbReference type="EMBL" id="PNCG01000004">
    <property type="protein sequence ID" value="TMP87913.1"/>
    <property type="molecule type" value="Genomic_DNA"/>
</dbReference>
<evidence type="ECO:0000313" key="2">
    <source>
        <dbReference type="EMBL" id="TMP87913.1"/>
    </source>
</evidence>
<dbReference type="Proteomes" id="UP000033664">
    <property type="component" value="Unassembled WGS sequence"/>
</dbReference>
<proteinExistence type="predicted"/>
<protein>
    <submittedName>
        <fullName evidence="1">Uncharacterized protein</fullName>
    </submittedName>
</protein>
<evidence type="ECO:0000313" key="1">
    <source>
        <dbReference type="EMBL" id="KJY97222.1"/>
    </source>
</evidence>
<evidence type="ECO:0000313" key="3">
    <source>
        <dbReference type="Proteomes" id="UP000033664"/>
    </source>
</evidence>